<dbReference type="Proteomes" id="UP000001876">
    <property type="component" value="Unassembled WGS sequence"/>
</dbReference>
<gene>
    <name evidence="2" type="ORF">MICPUCDRAFT_55444</name>
</gene>
<feature type="region of interest" description="Disordered" evidence="1">
    <location>
        <begin position="17"/>
        <end position="54"/>
    </location>
</feature>
<dbReference type="KEGG" id="mpp:MICPUCDRAFT_55444"/>
<organism evidence="3">
    <name type="scientific">Micromonas pusilla (strain CCMP1545)</name>
    <name type="common">Picoplanktonic green alga</name>
    <dbReference type="NCBI Taxonomy" id="564608"/>
    <lineage>
        <taxon>Eukaryota</taxon>
        <taxon>Viridiplantae</taxon>
        <taxon>Chlorophyta</taxon>
        <taxon>Mamiellophyceae</taxon>
        <taxon>Mamiellales</taxon>
        <taxon>Mamiellaceae</taxon>
        <taxon>Micromonas</taxon>
    </lineage>
</organism>
<dbReference type="RefSeq" id="XP_003056048.1">
    <property type="nucleotide sequence ID" value="XM_003056002.1"/>
</dbReference>
<reference evidence="2 3" key="1">
    <citation type="journal article" date="2009" name="Science">
        <title>Green evolution and dynamic adaptations revealed by genomes of the marine picoeukaryotes Micromonas.</title>
        <authorList>
            <person name="Worden A.Z."/>
            <person name="Lee J.H."/>
            <person name="Mock T."/>
            <person name="Rouze P."/>
            <person name="Simmons M.P."/>
            <person name="Aerts A.L."/>
            <person name="Allen A.E."/>
            <person name="Cuvelier M.L."/>
            <person name="Derelle E."/>
            <person name="Everett M.V."/>
            <person name="Foulon E."/>
            <person name="Grimwood J."/>
            <person name="Gundlach H."/>
            <person name="Henrissat B."/>
            <person name="Napoli C."/>
            <person name="McDonald S.M."/>
            <person name="Parker M.S."/>
            <person name="Rombauts S."/>
            <person name="Salamov A."/>
            <person name="Von Dassow P."/>
            <person name="Badger J.H."/>
            <person name="Coutinho P.M."/>
            <person name="Demir E."/>
            <person name="Dubchak I."/>
            <person name="Gentemann C."/>
            <person name="Eikrem W."/>
            <person name="Gready J.E."/>
            <person name="John U."/>
            <person name="Lanier W."/>
            <person name="Lindquist E.A."/>
            <person name="Lucas S."/>
            <person name="Mayer K.F."/>
            <person name="Moreau H."/>
            <person name="Not F."/>
            <person name="Otillar R."/>
            <person name="Panaud O."/>
            <person name="Pangilinan J."/>
            <person name="Paulsen I."/>
            <person name="Piegu B."/>
            <person name="Poliakov A."/>
            <person name="Robbens S."/>
            <person name="Schmutz J."/>
            <person name="Toulza E."/>
            <person name="Wyss T."/>
            <person name="Zelensky A."/>
            <person name="Zhou K."/>
            <person name="Armbrust E.V."/>
            <person name="Bhattacharya D."/>
            <person name="Goodenough U.W."/>
            <person name="Van de Peer Y."/>
            <person name="Grigoriev I.V."/>
        </authorList>
    </citation>
    <scope>NUCLEOTIDE SEQUENCE [LARGE SCALE GENOMIC DNA]</scope>
    <source>
        <strain evidence="2 3">CCMP1545</strain>
    </source>
</reference>
<evidence type="ECO:0000313" key="3">
    <source>
        <dbReference type="Proteomes" id="UP000001876"/>
    </source>
</evidence>
<feature type="compositionally biased region" description="Basic residues" evidence="1">
    <location>
        <begin position="39"/>
        <end position="53"/>
    </location>
</feature>
<evidence type="ECO:0000256" key="1">
    <source>
        <dbReference type="SAM" id="MobiDB-lite"/>
    </source>
</evidence>
<feature type="compositionally biased region" description="Basic residues" evidence="1">
    <location>
        <begin position="19"/>
        <end position="30"/>
    </location>
</feature>
<dbReference type="EMBL" id="GG663736">
    <property type="protein sequence ID" value="EEH59424.1"/>
    <property type="molecule type" value="Genomic_DNA"/>
</dbReference>
<proteinExistence type="predicted"/>
<evidence type="ECO:0000313" key="2">
    <source>
        <dbReference type="EMBL" id="EEH59424.1"/>
    </source>
</evidence>
<name>C1MKS8_MICPC</name>
<sequence>MPCFVLAPLPRVLAPPRRAAARGRGRVRAKTAREDEAARRRRTTTPSRRRAYRARTCARTAPTNDLIEALEGRALTRAGDGEDADAIDAEASAVAGCGDAELVETLAERARELTGPEVSNLSDLHVYLYVYCSYRCVLVVYVYSCTRTELR</sequence>
<dbReference type="AlphaFoldDB" id="C1MKS8"/>
<dbReference type="GeneID" id="9681528"/>
<protein>
    <submittedName>
        <fullName evidence="2">Predicted protein</fullName>
    </submittedName>
</protein>
<accession>C1MKS8</accession>
<keyword evidence="3" id="KW-1185">Reference proteome</keyword>